<dbReference type="EMBL" id="JAYWLC010000001">
    <property type="protein sequence ID" value="MER5170389.1"/>
    <property type="molecule type" value="Genomic_DNA"/>
</dbReference>
<sequence length="429" mass="48110">MPPEEDHPQRYPMVAELHARPFPKISVPSHVVYLAVKEPVEAAARPREADFAHLCDLLGRHGAPQPPLGATHHAGGIGRYQLSWESHTEFVSYLAQCDGVSSRPFDPAETAVFPDDWLRAAPGKRLVAVHIRIEDMPEDPAQVTRLVDDWFVPENLVCTWVVDEDIILAGDFRIDPAGQMRFALFVRPGTGPGRVGRVVQRICDLEAYRAMSMLGLSRARDLTGRLNSLDPALSALIASMRDADTAPELVLNELLDISYELETLAMRLSFRFGATRAYAALVRERVEILRETRFEGRQKLGEFILRRYDPAIRTVFAAEGRLNAMLERASRAAELLRTRVDVDRSAQNQKVLENMDRRSDLQLRLQHTVEGLSVVAISYYAVSLCGYLVYPLARELGVSKEMMIAGLTPLVVLAVWLMIRRIKRGMGAH</sequence>
<keyword evidence="1" id="KW-0472">Membrane</keyword>
<gene>
    <name evidence="2" type="ORF">VSX56_01255</name>
</gene>
<keyword evidence="1" id="KW-0812">Transmembrane</keyword>
<name>A0ABV1SBW7_9RHOB</name>
<evidence type="ECO:0000313" key="3">
    <source>
        <dbReference type="Proteomes" id="UP001438953"/>
    </source>
</evidence>
<dbReference type="Pfam" id="PF11902">
    <property type="entry name" value="DUF3422"/>
    <property type="match status" value="1"/>
</dbReference>
<organism evidence="2 3">
    <name type="scientific">Thioclava kandeliae</name>
    <dbReference type="NCBI Taxonomy" id="3070818"/>
    <lineage>
        <taxon>Bacteria</taxon>
        <taxon>Pseudomonadati</taxon>
        <taxon>Pseudomonadota</taxon>
        <taxon>Alphaproteobacteria</taxon>
        <taxon>Rhodobacterales</taxon>
        <taxon>Paracoccaceae</taxon>
        <taxon>Thioclava</taxon>
    </lineage>
</organism>
<feature type="transmembrane region" description="Helical" evidence="1">
    <location>
        <begin position="402"/>
        <end position="419"/>
    </location>
</feature>
<dbReference type="InterPro" id="IPR021830">
    <property type="entry name" value="DUF3422"/>
</dbReference>
<comment type="caution">
    <text evidence="2">The sequence shown here is derived from an EMBL/GenBank/DDBJ whole genome shotgun (WGS) entry which is preliminary data.</text>
</comment>
<dbReference type="RefSeq" id="WP_350934640.1">
    <property type="nucleotide sequence ID" value="NZ_JAYWLC010000001.1"/>
</dbReference>
<proteinExistence type="predicted"/>
<keyword evidence="1" id="KW-1133">Transmembrane helix</keyword>
<accession>A0ABV1SBW7</accession>
<keyword evidence="3" id="KW-1185">Reference proteome</keyword>
<evidence type="ECO:0000256" key="1">
    <source>
        <dbReference type="SAM" id="Phobius"/>
    </source>
</evidence>
<reference evidence="2 3" key="1">
    <citation type="submission" date="2024-06" db="EMBL/GenBank/DDBJ databases">
        <title>Thioclava kandeliae sp. nov. from a rhizosphere soil sample of Kandelia candel in a mangrove.</title>
        <authorList>
            <person name="Mu T."/>
        </authorList>
    </citation>
    <scope>NUCLEOTIDE SEQUENCE [LARGE SCALE GENOMIC DNA]</scope>
    <source>
        <strain evidence="2 3">CPCC 100088</strain>
    </source>
</reference>
<evidence type="ECO:0000313" key="2">
    <source>
        <dbReference type="EMBL" id="MER5170389.1"/>
    </source>
</evidence>
<protein>
    <submittedName>
        <fullName evidence="2">DUF3422 domain-containing protein</fullName>
    </submittedName>
</protein>
<dbReference type="Proteomes" id="UP001438953">
    <property type="component" value="Unassembled WGS sequence"/>
</dbReference>